<dbReference type="SUPFAM" id="SSF63411">
    <property type="entry name" value="LuxS/MPP-like metallohydrolase"/>
    <property type="match status" value="1"/>
</dbReference>
<name>A0A7R8WJU0_9CRUS</name>
<proteinExistence type="predicted"/>
<dbReference type="GO" id="GO:0016485">
    <property type="term" value="P:protein processing"/>
    <property type="evidence" value="ECO:0007669"/>
    <property type="project" value="TreeGrafter"/>
</dbReference>
<dbReference type="PANTHER" id="PTHR43016:SF13">
    <property type="entry name" value="PRESEQUENCE PROTEASE, MITOCHONDRIAL"/>
    <property type="match status" value="1"/>
</dbReference>
<dbReference type="InterPro" id="IPR011249">
    <property type="entry name" value="Metalloenz_LuxS/M16"/>
</dbReference>
<dbReference type="Gene3D" id="3.30.830.10">
    <property type="entry name" value="Metalloenzyme, LuxS/M16 peptidase-like"/>
    <property type="match status" value="1"/>
</dbReference>
<organism evidence="1">
    <name type="scientific">Cyprideis torosa</name>
    <dbReference type="NCBI Taxonomy" id="163714"/>
    <lineage>
        <taxon>Eukaryota</taxon>
        <taxon>Metazoa</taxon>
        <taxon>Ecdysozoa</taxon>
        <taxon>Arthropoda</taxon>
        <taxon>Crustacea</taxon>
        <taxon>Oligostraca</taxon>
        <taxon>Ostracoda</taxon>
        <taxon>Podocopa</taxon>
        <taxon>Podocopida</taxon>
        <taxon>Cytherocopina</taxon>
        <taxon>Cytheroidea</taxon>
        <taxon>Cytherideidae</taxon>
        <taxon>Cyprideis</taxon>
    </lineage>
</organism>
<dbReference type="InterPro" id="IPR013578">
    <property type="entry name" value="Peptidase_M16C_assoc"/>
</dbReference>
<accession>A0A7R8WJU0</accession>
<dbReference type="PANTHER" id="PTHR43016">
    <property type="entry name" value="PRESEQUENCE PROTEASE"/>
    <property type="match status" value="1"/>
</dbReference>
<dbReference type="GO" id="GO:0004222">
    <property type="term" value="F:metalloendopeptidase activity"/>
    <property type="evidence" value="ECO:0007669"/>
    <property type="project" value="TreeGrafter"/>
</dbReference>
<evidence type="ECO:0000313" key="1">
    <source>
        <dbReference type="EMBL" id="CAD7233091.1"/>
    </source>
</evidence>
<dbReference type="Pfam" id="PF08367">
    <property type="entry name" value="M16C_assoc"/>
    <property type="match status" value="1"/>
</dbReference>
<dbReference type="EMBL" id="OB665618">
    <property type="protein sequence ID" value="CAD7233091.1"/>
    <property type="molecule type" value="Genomic_DNA"/>
</dbReference>
<gene>
    <name evidence="1" type="ORF">CTOB1V02_LOCUS10915</name>
</gene>
<dbReference type="OrthoDB" id="10250783at2759"/>
<protein>
    <submittedName>
        <fullName evidence="1">Uncharacterized protein</fullName>
    </submittedName>
</protein>
<dbReference type="GO" id="GO:0046872">
    <property type="term" value="F:metal ion binding"/>
    <property type="evidence" value="ECO:0007669"/>
    <property type="project" value="InterPro"/>
</dbReference>
<dbReference type="GO" id="GO:0005759">
    <property type="term" value="C:mitochondrial matrix"/>
    <property type="evidence" value="ECO:0007669"/>
    <property type="project" value="TreeGrafter"/>
</dbReference>
<sequence length="119" mass="13140">MDYKALSQAAELKTGGLSVSTHLSSHPTEPGIYEEGILFSTYCLNENFGDALKLWNTVFLDPKLEDLQRLSTLLKMGLADLVNGVPFRGHLYAMRHAGKALSPVGQISERKKETSEETD</sequence>
<reference evidence="1" key="1">
    <citation type="submission" date="2020-11" db="EMBL/GenBank/DDBJ databases">
        <authorList>
            <person name="Tran Van P."/>
        </authorList>
    </citation>
    <scope>NUCLEOTIDE SEQUENCE</scope>
</reference>
<dbReference type="AlphaFoldDB" id="A0A7R8WJU0"/>